<dbReference type="Pfam" id="PF00535">
    <property type="entry name" value="Glycos_transf_2"/>
    <property type="match status" value="1"/>
</dbReference>
<dbReference type="RefSeq" id="WP_179669152.1">
    <property type="nucleotide sequence ID" value="NZ_JACCFP010000001.1"/>
</dbReference>
<evidence type="ECO:0000313" key="7">
    <source>
        <dbReference type="Proteomes" id="UP000530424"/>
    </source>
</evidence>
<comment type="caution">
    <text evidence="6">The sequence shown here is derived from an EMBL/GenBank/DDBJ whole genome shotgun (WGS) entry which is preliminary data.</text>
</comment>
<keyword evidence="4 6" id="KW-0808">Transferase</keyword>
<feature type="domain" description="Glycosyltransferase 2-like" evidence="5">
    <location>
        <begin position="50"/>
        <end position="146"/>
    </location>
</feature>
<evidence type="ECO:0000313" key="6">
    <source>
        <dbReference type="EMBL" id="NYJ02842.1"/>
    </source>
</evidence>
<reference evidence="6 7" key="1">
    <citation type="submission" date="2020-07" db="EMBL/GenBank/DDBJ databases">
        <title>Sequencing the genomes of 1000 actinobacteria strains.</title>
        <authorList>
            <person name="Klenk H.-P."/>
        </authorList>
    </citation>
    <scope>NUCLEOTIDE SEQUENCE [LARGE SCALE GENOMIC DNA]</scope>
    <source>
        <strain evidence="6 7">DSM 103833</strain>
    </source>
</reference>
<organism evidence="6 7">
    <name type="scientific">Nocardioides thalensis</name>
    <dbReference type="NCBI Taxonomy" id="1914755"/>
    <lineage>
        <taxon>Bacteria</taxon>
        <taxon>Bacillati</taxon>
        <taxon>Actinomycetota</taxon>
        <taxon>Actinomycetes</taxon>
        <taxon>Propionibacteriales</taxon>
        <taxon>Nocardioidaceae</taxon>
        <taxon>Nocardioides</taxon>
    </lineage>
</organism>
<evidence type="ECO:0000256" key="2">
    <source>
        <dbReference type="ARBA" id="ARBA00006739"/>
    </source>
</evidence>
<keyword evidence="3" id="KW-0328">Glycosyltransferase</keyword>
<dbReference type="Gene3D" id="3.90.550.10">
    <property type="entry name" value="Spore Coat Polysaccharide Biosynthesis Protein SpsA, Chain A"/>
    <property type="match status" value="1"/>
</dbReference>
<gene>
    <name evidence="6" type="ORF">HNR19_003540</name>
</gene>
<dbReference type="InterPro" id="IPR001173">
    <property type="entry name" value="Glyco_trans_2-like"/>
</dbReference>
<dbReference type="Proteomes" id="UP000530424">
    <property type="component" value="Unassembled WGS sequence"/>
</dbReference>
<dbReference type="PANTHER" id="PTHR43179:SF12">
    <property type="entry name" value="GALACTOFURANOSYLTRANSFERASE GLFT2"/>
    <property type="match status" value="1"/>
</dbReference>
<keyword evidence="7" id="KW-1185">Reference proteome</keyword>
<evidence type="ECO:0000256" key="3">
    <source>
        <dbReference type="ARBA" id="ARBA00022676"/>
    </source>
</evidence>
<comment type="similarity">
    <text evidence="2">Belongs to the glycosyltransferase 2 family.</text>
</comment>
<proteinExistence type="inferred from homology"/>
<dbReference type="EMBL" id="JACCFP010000001">
    <property type="protein sequence ID" value="NYJ02842.1"/>
    <property type="molecule type" value="Genomic_DNA"/>
</dbReference>
<sequence>MPEVRRTVDIAIGLIDFNTPRVTEAAVTDLRSKFPGAMILVVENGTTRGEYGDAVVIRPGRNLGFAGGCNRLIGEARSRRLSALWIMNNDCVARADALGVYADAAEAGDADIYTSVALHGDTDRIWYGGGVHDPRTLRQRHLRYGEVFQAPPAVASFPTQWASGANMYLPQRTIERAERLDEDLFLYLEEVEWQLRSRLTVVCSNQALVRHHAGSTTSGVSTDLEFFFTARNRVRLAGSLGGSRRVRFWSAWLSDHVVRPVARGQWRRARVALLALRSADLPGAVALDKLRGAT</sequence>
<protein>
    <submittedName>
        <fullName evidence="6">GT2 family glycosyltransferase</fullName>
    </submittedName>
</protein>
<evidence type="ECO:0000256" key="4">
    <source>
        <dbReference type="ARBA" id="ARBA00022679"/>
    </source>
</evidence>
<name>A0A853C873_9ACTN</name>
<accession>A0A853C873</accession>
<dbReference type="SUPFAM" id="SSF53448">
    <property type="entry name" value="Nucleotide-diphospho-sugar transferases"/>
    <property type="match status" value="1"/>
</dbReference>
<dbReference type="GO" id="GO:0016757">
    <property type="term" value="F:glycosyltransferase activity"/>
    <property type="evidence" value="ECO:0007669"/>
    <property type="project" value="UniProtKB-KW"/>
</dbReference>
<dbReference type="AlphaFoldDB" id="A0A853C873"/>
<comment type="pathway">
    <text evidence="1">Cell wall biogenesis; cell wall polysaccharide biosynthesis.</text>
</comment>
<dbReference type="InterPro" id="IPR029044">
    <property type="entry name" value="Nucleotide-diphossugar_trans"/>
</dbReference>
<evidence type="ECO:0000259" key="5">
    <source>
        <dbReference type="Pfam" id="PF00535"/>
    </source>
</evidence>
<evidence type="ECO:0000256" key="1">
    <source>
        <dbReference type="ARBA" id="ARBA00004776"/>
    </source>
</evidence>
<dbReference type="PANTHER" id="PTHR43179">
    <property type="entry name" value="RHAMNOSYLTRANSFERASE WBBL"/>
    <property type="match status" value="1"/>
</dbReference>